<keyword evidence="1" id="KW-0472">Membrane</keyword>
<reference evidence="2 3" key="1">
    <citation type="submission" date="2019-09" db="EMBL/GenBank/DDBJ databases">
        <title>Taxonomic organization of the family Brucellaceae based on a phylogenomic approach.</title>
        <authorList>
            <person name="Leclercq S."/>
            <person name="Cloeckaert A."/>
            <person name="Zygmunt M.S."/>
        </authorList>
    </citation>
    <scope>NUCLEOTIDE SEQUENCE [LARGE SCALE GENOMIC DNA]</scope>
    <source>
        <strain evidence="2 3">LUP23</strain>
    </source>
</reference>
<dbReference type="EMBL" id="WBWF01000027">
    <property type="protein sequence ID" value="KAB2701302.1"/>
    <property type="molecule type" value="Genomic_DNA"/>
</dbReference>
<keyword evidence="1" id="KW-1133">Transmembrane helix</keyword>
<keyword evidence="3" id="KW-1185">Reference proteome</keyword>
<organism evidence="2 3">
    <name type="scientific">Brucella lupini</name>
    <dbReference type="NCBI Taxonomy" id="255457"/>
    <lineage>
        <taxon>Bacteria</taxon>
        <taxon>Pseudomonadati</taxon>
        <taxon>Pseudomonadota</taxon>
        <taxon>Alphaproteobacteria</taxon>
        <taxon>Hyphomicrobiales</taxon>
        <taxon>Brucellaceae</taxon>
        <taxon>Brucella/Ochrobactrum group</taxon>
        <taxon>Brucella</taxon>
    </lineage>
</organism>
<name>A0AB34DJB7_9HYPH</name>
<evidence type="ECO:0000313" key="3">
    <source>
        <dbReference type="Proteomes" id="UP000435957"/>
    </source>
</evidence>
<comment type="caution">
    <text evidence="2">The sequence shown here is derived from an EMBL/GenBank/DDBJ whole genome shotgun (WGS) entry which is preliminary data.</text>
</comment>
<dbReference type="Proteomes" id="UP000435957">
    <property type="component" value="Unassembled WGS sequence"/>
</dbReference>
<feature type="transmembrane region" description="Helical" evidence="1">
    <location>
        <begin position="80"/>
        <end position="97"/>
    </location>
</feature>
<proteinExistence type="predicted"/>
<evidence type="ECO:0000313" key="2">
    <source>
        <dbReference type="EMBL" id="KAB2701302.1"/>
    </source>
</evidence>
<sequence length="105" mass="11624">MDATNMPDTENDLRSRVVNLEHTAAANVQRLTSIESRLVKYDIDDARKDEQMKTIQNQITSLDKKFDDKVNGIASSLKSINMYIIGGIIAGIIGFMLKGGFHIPG</sequence>
<gene>
    <name evidence="2" type="ORF">F9L03_23930</name>
</gene>
<dbReference type="AlphaFoldDB" id="A0AB34DJB7"/>
<protein>
    <submittedName>
        <fullName evidence="2">Uncharacterized protein</fullName>
    </submittedName>
</protein>
<keyword evidence="1" id="KW-0812">Transmembrane</keyword>
<evidence type="ECO:0000256" key="1">
    <source>
        <dbReference type="SAM" id="Phobius"/>
    </source>
</evidence>
<accession>A0AB34DJB7</accession>